<keyword evidence="8" id="KW-0479">Metal-binding</keyword>
<evidence type="ECO:0000313" key="19">
    <source>
        <dbReference type="EMBL" id="AFN74621.1"/>
    </source>
</evidence>
<dbReference type="SUPFAM" id="SSF50800">
    <property type="entry name" value="PK beta-barrel domain-like"/>
    <property type="match status" value="1"/>
</dbReference>
<dbReference type="Pfam" id="PF00224">
    <property type="entry name" value="PK"/>
    <property type="match status" value="1"/>
</dbReference>
<dbReference type="Pfam" id="PF02887">
    <property type="entry name" value="PK_C"/>
    <property type="match status" value="1"/>
</dbReference>
<protein>
    <recommendedName>
        <fullName evidence="6 15">Pyruvate kinase</fullName>
        <ecNumber evidence="5 15">2.7.1.40</ecNumber>
    </recommendedName>
</protein>
<organism evidence="19 20">
    <name type="scientific">Melioribacter roseus (strain DSM 23840 / JCM 17771 / VKM B-2668 / P3M-2)</name>
    <dbReference type="NCBI Taxonomy" id="1191523"/>
    <lineage>
        <taxon>Bacteria</taxon>
        <taxon>Pseudomonadati</taxon>
        <taxon>Ignavibacteriota</taxon>
        <taxon>Ignavibacteria</taxon>
        <taxon>Ignavibacteriales</taxon>
        <taxon>Melioribacteraceae</taxon>
        <taxon>Melioribacter</taxon>
    </lineage>
</organism>
<dbReference type="NCBIfam" id="NF004978">
    <property type="entry name" value="PRK06354.1"/>
    <property type="match status" value="1"/>
</dbReference>
<dbReference type="eggNOG" id="COG0469">
    <property type="taxonomic scope" value="Bacteria"/>
</dbReference>
<evidence type="ECO:0000256" key="16">
    <source>
        <dbReference type="RuleBase" id="RU000504"/>
    </source>
</evidence>
<dbReference type="PANTHER" id="PTHR11817">
    <property type="entry name" value="PYRUVATE KINASE"/>
    <property type="match status" value="1"/>
</dbReference>
<keyword evidence="9" id="KW-0547">Nucleotide-binding</keyword>
<dbReference type="STRING" id="1191523.MROS_1384"/>
<comment type="pathway">
    <text evidence="3 16">Carbohydrate degradation; glycolysis; pyruvate from D-glyceraldehyde 3-phosphate: step 5/5.</text>
</comment>
<evidence type="ECO:0000256" key="7">
    <source>
        <dbReference type="ARBA" id="ARBA00022679"/>
    </source>
</evidence>
<comment type="cofactor">
    <cofactor evidence="1">
        <name>Mg(2+)</name>
        <dbReference type="ChEBI" id="CHEBI:18420"/>
    </cofactor>
</comment>
<keyword evidence="7 16" id="KW-0808">Transferase</keyword>
<keyword evidence="20" id="KW-1185">Reference proteome</keyword>
<evidence type="ECO:0000256" key="3">
    <source>
        <dbReference type="ARBA" id="ARBA00004997"/>
    </source>
</evidence>
<keyword evidence="11" id="KW-0067">ATP-binding</keyword>
<dbReference type="FunFam" id="3.20.20.60:FF:000025">
    <property type="entry name" value="Pyruvate kinase"/>
    <property type="match status" value="1"/>
</dbReference>
<dbReference type="NCBIfam" id="TIGR01064">
    <property type="entry name" value="pyruv_kin"/>
    <property type="match status" value="1"/>
</dbReference>
<dbReference type="Proteomes" id="UP000009011">
    <property type="component" value="Chromosome"/>
</dbReference>
<dbReference type="EC" id="2.7.1.40" evidence="5 15"/>
<evidence type="ECO:0000313" key="20">
    <source>
        <dbReference type="Proteomes" id="UP000009011"/>
    </source>
</evidence>
<dbReference type="NCBIfam" id="NF004491">
    <property type="entry name" value="PRK05826.1"/>
    <property type="match status" value="1"/>
</dbReference>
<evidence type="ECO:0000256" key="2">
    <source>
        <dbReference type="ARBA" id="ARBA00001958"/>
    </source>
</evidence>
<dbReference type="InterPro" id="IPR018209">
    <property type="entry name" value="Pyrv_Knase_AS"/>
</dbReference>
<evidence type="ECO:0000259" key="17">
    <source>
        <dbReference type="Pfam" id="PF00224"/>
    </source>
</evidence>
<evidence type="ECO:0000256" key="11">
    <source>
        <dbReference type="ARBA" id="ARBA00022840"/>
    </source>
</evidence>
<sequence length="445" mass="49724">MKTLFAKTKILATLGPASDSRERLEALIDAGTDGIRLNFSHGNKEYFTRLFNLIHDICVEKSLPIPILVDLQGPKIRIGELTEPEIEINTGDTIEITTDDIPGTKEIISTSYKDLIKDAKKDETILIDDGLIKLRVTEKKKNRLVCTILEGGILKPRKGMNLPGMKLSAPSVTEKDYENLEFALQYRVDFIALSFVRRAEDIRGLRKWLNDRGYTIPLIAKIEKQEAVDNFEEILKESDGIMVARGDLGVELGPHLVPVIQKKIIRRCNEAGKLVITATQMLESMIHNPVPTRAEASDIANAVWDGTDVVMLSGETSVGKYPVDAVRIMNEILLTTESDPGMRKKTKYEKPENIFENMVDATGAGITQISDQLNASAIVIFTHFGSKANIISKFRPNASIFAISDKFETLNTLNLHWGIKPFYLSHISDEDSAIRESMKLLKEKT</sequence>
<dbReference type="InterPro" id="IPR015806">
    <property type="entry name" value="Pyrv_Knase_insert_dom_sf"/>
</dbReference>
<dbReference type="SUPFAM" id="SSF52935">
    <property type="entry name" value="PK C-terminal domain-like"/>
    <property type="match status" value="1"/>
</dbReference>
<dbReference type="HOGENOM" id="CLU_015439_0_2_10"/>
<dbReference type="AlphaFoldDB" id="I7A3Z4"/>
<dbReference type="InterPro" id="IPR040442">
    <property type="entry name" value="Pyrv_kinase-like_dom_sf"/>
</dbReference>
<dbReference type="FunFam" id="2.40.33.10:FF:000001">
    <property type="entry name" value="Pyruvate kinase"/>
    <property type="match status" value="1"/>
</dbReference>
<evidence type="ECO:0000256" key="13">
    <source>
        <dbReference type="ARBA" id="ARBA00023152"/>
    </source>
</evidence>
<dbReference type="RefSeq" id="WP_014856055.1">
    <property type="nucleotide sequence ID" value="NC_018178.1"/>
</dbReference>
<dbReference type="GO" id="GO:0004743">
    <property type="term" value="F:pyruvate kinase activity"/>
    <property type="evidence" value="ECO:0007669"/>
    <property type="project" value="UniProtKB-UniRule"/>
</dbReference>
<dbReference type="Gene3D" id="3.20.20.60">
    <property type="entry name" value="Phosphoenolpyruvate-binding domains"/>
    <property type="match status" value="1"/>
</dbReference>
<dbReference type="InterPro" id="IPR036918">
    <property type="entry name" value="Pyrv_Knase_C_sf"/>
</dbReference>
<dbReference type="EMBL" id="CP003557">
    <property type="protein sequence ID" value="AFN74621.1"/>
    <property type="molecule type" value="Genomic_DNA"/>
</dbReference>
<dbReference type="GO" id="GO:0030955">
    <property type="term" value="F:potassium ion binding"/>
    <property type="evidence" value="ECO:0007669"/>
    <property type="project" value="UniProtKB-UniRule"/>
</dbReference>
<dbReference type="Gene3D" id="3.40.1380.20">
    <property type="entry name" value="Pyruvate kinase, C-terminal domain"/>
    <property type="match status" value="1"/>
</dbReference>
<evidence type="ECO:0000256" key="12">
    <source>
        <dbReference type="ARBA" id="ARBA00022842"/>
    </source>
</evidence>
<evidence type="ECO:0000256" key="4">
    <source>
        <dbReference type="ARBA" id="ARBA00008663"/>
    </source>
</evidence>
<comment type="similarity">
    <text evidence="4 16">Belongs to the pyruvate kinase family.</text>
</comment>
<dbReference type="InterPro" id="IPR011037">
    <property type="entry name" value="Pyrv_Knase-like_insert_dom_sf"/>
</dbReference>
<dbReference type="Gene3D" id="2.40.33.10">
    <property type="entry name" value="PK beta-barrel domain-like"/>
    <property type="match status" value="1"/>
</dbReference>
<comment type="cofactor">
    <cofactor evidence="2">
        <name>K(+)</name>
        <dbReference type="ChEBI" id="CHEBI:29103"/>
    </cofactor>
</comment>
<dbReference type="PRINTS" id="PR01050">
    <property type="entry name" value="PYRUVTKNASE"/>
</dbReference>
<dbReference type="OrthoDB" id="9812123at2"/>
<evidence type="ECO:0000256" key="9">
    <source>
        <dbReference type="ARBA" id="ARBA00022741"/>
    </source>
</evidence>
<comment type="catalytic activity">
    <reaction evidence="16">
        <text>pyruvate + ATP = phosphoenolpyruvate + ADP + H(+)</text>
        <dbReference type="Rhea" id="RHEA:18157"/>
        <dbReference type="ChEBI" id="CHEBI:15361"/>
        <dbReference type="ChEBI" id="CHEBI:15378"/>
        <dbReference type="ChEBI" id="CHEBI:30616"/>
        <dbReference type="ChEBI" id="CHEBI:58702"/>
        <dbReference type="ChEBI" id="CHEBI:456216"/>
        <dbReference type="EC" id="2.7.1.40"/>
    </reaction>
</comment>
<dbReference type="InterPro" id="IPR015795">
    <property type="entry name" value="Pyrv_Knase_C"/>
</dbReference>
<keyword evidence="10 16" id="KW-0418">Kinase</keyword>
<dbReference type="UniPathway" id="UPA00109">
    <property type="reaction ID" value="UER00188"/>
</dbReference>
<reference evidence="19 20" key="1">
    <citation type="journal article" date="2013" name="PLoS ONE">
        <title>Genomic analysis of Melioribacter roseus, facultatively anaerobic organotrophic bacterium representing a novel deep lineage within Bacteriodetes/Chlorobi group.</title>
        <authorList>
            <person name="Kadnikov V.V."/>
            <person name="Mardanov A.V."/>
            <person name="Podosokorskaya O.A."/>
            <person name="Gavrilov S.N."/>
            <person name="Kublanov I.V."/>
            <person name="Beletsky A.V."/>
            <person name="Bonch-Osmolovskaya E.A."/>
            <person name="Ravin N.V."/>
        </authorList>
    </citation>
    <scope>NUCLEOTIDE SEQUENCE [LARGE SCALE GENOMIC DNA]</scope>
    <source>
        <strain evidence="20">JCM 17771 / P3M-2</strain>
    </source>
</reference>
<evidence type="ECO:0000259" key="18">
    <source>
        <dbReference type="Pfam" id="PF02887"/>
    </source>
</evidence>
<dbReference type="GO" id="GO:0016301">
    <property type="term" value="F:kinase activity"/>
    <property type="evidence" value="ECO:0007669"/>
    <property type="project" value="UniProtKB-KW"/>
</dbReference>
<keyword evidence="12 16" id="KW-0460">Magnesium</keyword>
<dbReference type="InterPro" id="IPR015793">
    <property type="entry name" value="Pyrv_Knase_brl"/>
</dbReference>
<accession>I7A3Z4</accession>
<dbReference type="PATRIC" id="fig|1191523.3.peg.1471"/>
<feature type="domain" description="Pyruvate kinase C-terminal" evidence="18">
    <location>
        <begin position="361"/>
        <end position="444"/>
    </location>
</feature>
<keyword evidence="14 19" id="KW-0670">Pyruvate</keyword>
<evidence type="ECO:0000256" key="14">
    <source>
        <dbReference type="ARBA" id="ARBA00023317"/>
    </source>
</evidence>
<evidence type="ECO:0000256" key="8">
    <source>
        <dbReference type="ARBA" id="ARBA00022723"/>
    </source>
</evidence>
<evidence type="ECO:0000256" key="1">
    <source>
        <dbReference type="ARBA" id="ARBA00001946"/>
    </source>
</evidence>
<proteinExistence type="inferred from homology"/>
<dbReference type="KEGG" id="mro:MROS_1384"/>
<keyword evidence="13 16" id="KW-0324">Glycolysis</keyword>
<dbReference type="GO" id="GO:0000287">
    <property type="term" value="F:magnesium ion binding"/>
    <property type="evidence" value="ECO:0007669"/>
    <property type="project" value="UniProtKB-UniRule"/>
</dbReference>
<dbReference type="GO" id="GO:0005524">
    <property type="term" value="F:ATP binding"/>
    <property type="evidence" value="ECO:0007669"/>
    <property type="project" value="UniProtKB-KW"/>
</dbReference>
<dbReference type="InterPro" id="IPR015813">
    <property type="entry name" value="Pyrv/PenolPyrv_kinase-like_dom"/>
</dbReference>
<evidence type="ECO:0000256" key="6">
    <source>
        <dbReference type="ARBA" id="ARBA00018587"/>
    </source>
</evidence>
<dbReference type="PROSITE" id="PS00110">
    <property type="entry name" value="PYRUVATE_KINASE"/>
    <property type="match status" value="1"/>
</dbReference>
<evidence type="ECO:0000256" key="15">
    <source>
        <dbReference type="NCBIfam" id="TIGR01064"/>
    </source>
</evidence>
<name>I7A3Z4_MELRP</name>
<evidence type="ECO:0000256" key="5">
    <source>
        <dbReference type="ARBA" id="ARBA00012142"/>
    </source>
</evidence>
<gene>
    <name evidence="19" type="ordered locus">MROS_1384</name>
</gene>
<evidence type="ECO:0000256" key="10">
    <source>
        <dbReference type="ARBA" id="ARBA00022777"/>
    </source>
</evidence>
<dbReference type="InterPro" id="IPR001697">
    <property type="entry name" value="Pyr_Knase"/>
</dbReference>
<dbReference type="SUPFAM" id="SSF51621">
    <property type="entry name" value="Phosphoenolpyruvate/pyruvate domain"/>
    <property type="match status" value="1"/>
</dbReference>
<feature type="domain" description="Pyruvate kinase barrel" evidence="17">
    <location>
        <begin position="7"/>
        <end position="326"/>
    </location>
</feature>